<dbReference type="EMBL" id="GL379786">
    <property type="protein sequence ID" value="EGT30442.1"/>
    <property type="molecule type" value="Genomic_DNA"/>
</dbReference>
<organism evidence="3">
    <name type="scientific">Caenorhabditis brenneri</name>
    <name type="common">Nematode worm</name>
    <dbReference type="NCBI Taxonomy" id="135651"/>
    <lineage>
        <taxon>Eukaryota</taxon>
        <taxon>Metazoa</taxon>
        <taxon>Ecdysozoa</taxon>
        <taxon>Nematoda</taxon>
        <taxon>Chromadorea</taxon>
        <taxon>Rhabditida</taxon>
        <taxon>Rhabditina</taxon>
        <taxon>Rhabditomorpha</taxon>
        <taxon>Rhabditoidea</taxon>
        <taxon>Rhabditidae</taxon>
        <taxon>Peloderinae</taxon>
        <taxon>Caenorhabditis</taxon>
    </lineage>
</organism>
<keyword evidence="1" id="KW-0472">Membrane</keyword>
<evidence type="ECO:0000313" key="2">
    <source>
        <dbReference type="EMBL" id="EGT30442.1"/>
    </source>
</evidence>
<dbReference type="OrthoDB" id="5860786at2759"/>
<evidence type="ECO:0000256" key="1">
    <source>
        <dbReference type="SAM" id="Phobius"/>
    </source>
</evidence>
<gene>
    <name evidence="2" type="ORF">CAEBREN_09681</name>
</gene>
<protein>
    <submittedName>
        <fullName evidence="2">Uncharacterized protein</fullName>
    </submittedName>
</protein>
<feature type="transmembrane region" description="Helical" evidence="1">
    <location>
        <begin position="63"/>
        <end position="86"/>
    </location>
</feature>
<dbReference type="eggNOG" id="ENOG502TI1B">
    <property type="taxonomic scope" value="Eukaryota"/>
</dbReference>
<accession>G0M738</accession>
<proteinExistence type="predicted"/>
<sequence length="123" mass="13801">MTKIAAMPTQPQQPRNSRVVTARLHTGNQGQYLTVPSTIYAARANHLQTEPPWQGKNILCIKLCACIVLVFVFCVLTVFIYSILLAKFSNSEVRMNSDSLMADLVKPKESEKHNLFNTSNSFN</sequence>
<dbReference type="OMA" id="CIKLCAC"/>
<reference evidence="3" key="1">
    <citation type="submission" date="2011-07" db="EMBL/GenBank/DDBJ databases">
        <authorList>
            <consortium name="Caenorhabditis brenneri Sequencing and Analysis Consortium"/>
            <person name="Wilson R.K."/>
        </authorList>
    </citation>
    <scope>NUCLEOTIDE SEQUENCE [LARGE SCALE GENOMIC DNA]</scope>
    <source>
        <strain evidence="3">PB2801</strain>
    </source>
</reference>
<keyword evidence="1" id="KW-1133">Transmembrane helix</keyword>
<name>G0M738_CAEBE</name>
<evidence type="ECO:0000313" key="3">
    <source>
        <dbReference type="Proteomes" id="UP000008068"/>
    </source>
</evidence>
<keyword evidence="3" id="KW-1185">Reference proteome</keyword>
<dbReference type="HOGENOM" id="CLU_2086986_0_0_1"/>
<dbReference type="FunCoup" id="G0M738">
    <property type="interactions" value="60"/>
</dbReference>
<keyword evidence="1" id="KW-0812">Transmembrane</keyword>
<dbReference type="AlphaFoldDB" id="G0M738"/>
<dbReference type="InParanoid" id="G0M738"/>
<dbReference type="Proteomes" id="UP000008068">
    <property type="component" value="Unassembled WGS sequence"/>
</dbReference>